<protein>
    <recommendedName>
        <fullName evidence="2">LysM domain-containing protein</fullName>
    </recommendedName>
</protein>
<feature type="domain" description="LysM" evidence="2">
    <location>
        <begin position="62"/>
        <end position="109"/>
    </location>
</feature>
<dbReference type="EMBL" id="PFAE01000048">
    <property type="protein sequence ID" value="PIR99647.1"/>
    <property type="molecule type" value="Genomic_DNA"/>
</dbReference>
<dbReference type="SUPFAM" id="SSF54106">
    <property type="entry name" value="LysM domain"/>
    <property type="match status" value="2"/>
</dbReference>
<evidence type="ECO:0000259" key="2">
    <source>
        <dbReference type="PROSITE" id="PS51782"/>
    </source>
</evidence>
<keyword evidence="1" id="KW-0812">Transmembrane</keyword>
<name>A0A2H0VKL9_9BACT</name>
<reference evidence="4" key="1">
    <citation type="submission" date="2017-09" db="EMBL/GenBank/DDBJ databases">
        <title>Depth-based differentiation of microbial function through sediment-hosted aquifers and enrichment of novel symbionts in the deep terrestrial subsurface.</title>
        <authorList>
            <person name="Probst A.J."/>
            <person name="Ladd B."/>
            <person name="Jarett J.K."/>
            <person name="Geller-Mcgrath D.E."/>
            <person name="Sieber C.M.K."/>
            <person name="Emerson J.B."/>
            <person name="Anantharaman K."/>
            <person name="Thomas B.C."/>
            <person name="Malmstrom R."/>
            <person name="Stieglmeier M."/>
            <person name="Klingl A."/>
            <person name="Woyke T."/>
            <person name="Ryan C.M."/>
            <person name="Banfield J.F."/>
        </authorList>
    </citation>
    <scope>NUCLEOTIDE SEQUENCE [LARGE SCALE GENOMIC DNA]</scope>
</reference>
<gene>
    <name evidence="3" type="ORF">COT86_02840</name>
</gene>
<dbReference type="PANTHER" id="PTHR34700:SF4">
    <property type="entry name" value="PHAGE-LIKE ELEMENT PBSX PROTEIN XKDP"/>
    <property type="match status" value="1"/>
</dbReference>
<dbReference type="Proteomes" id="UP000230730">
    <property type="component" value="Unassembled WGS sequence"/>
</dbReference>
<proteinExistence type="predicted"/>
<feature type="domain" description="LysM" evidence="2">
    <location>
        <begin position="149"/>
        <end position="198"/>
    </location>
</feature>
<evidence type="ECO:0000313" key="3">
    <source>
        <dbReference type="EMBL" id="PIR99647.1"/>
    </source>
</evidence>
<organism evidence="3 4">
    <name type="scientific">Candidatus Collierbacteria bacterium CG10_big_fil_rev_8_21_14_0_10_43_36</name>
    <dbReference type="NCBI Taxonomy" id="1974534"/>
    <lineage>
        <taxon>Bacteria</taxon>
        <taxon>Candidatus Collieribacteriota</taxon>
    </lineage>
</organism>
<keyword evidence="1" id="KW-1133">Transmembrane helix</keyword>
<dbReference type="InterPro" id="IPR018392">
    <property type="entry name" value="LysM"/>
</dbReference>
<feature type="non-terminal residue" evidence="3">
    <location>
        <position position="1"/>
    </location>
</feature>
<accession>A0A2H0VKL9</accession>
<dbReference type="Gene3D" id="3.10.350.10">
    <property type="entry name" value="LysM domain"/>
    <property type="match status" value="2"/>
</dbReference>
<dbReference type="CDD" id="cd00118">
    <property type="entry name" value="LysM"/>
    <property type="match status" value="1"/>
</dbReference>
<sequence length="203" mass="22933">FKMNENAISTLMGVVVIVVIAGLIFNYFKTANLKTWQGILLNEQQPATTEKKDESINDKFLTTYKVVKGDDLWHISEKYYKSGYNYVDIMKENKIFGKGVIVAGMELKIPKVEAKKITVVETKKEIAISDKGDVIKSEVNTAGKPIEAGEYTTQKGDSYWKLAVRTYGDGFKWTKIYWANRKVFANPDLIYAGVKISIPALEK</sequence>
<feature type="transmembrane region" description="Helical" evidence="1">
    <location>
        <begin position="6"/>
        <end position="28"/>
    </location>
</feature>
<evidence type="ECO:0000313" key="4">
    <source>
        <dbReference type="Proteomes" id="UP000230730"/>
    </source>
</evidence>
<dbReference type="SMART" id="SM00257">
    <property type="entry name" value="LysM"/>
    <property type="match status" value="2"/>
</dbReference>
<dbReference type="PANTHER" id="PTHR34700">
    <property type="entry name" value="POTASSIUM BINDING PROTEIN KBP"/>
    <property type="match status" value="1"/>
</dbReference>
<dbReference type="AlphaFoldDB" id="A0A2H0VKL9"/>
<dbReference type="Pfam" id="PF01476">
    <property type="entry name" value="LysM"/>
    <property type="match status" value="2"/>
</dbReference>
<keyword evidence="1" id="KW-0472">Membrane</keyword>
<dbReference type="InterPro" id="IPR052196">
    <property type="entry name" value="Bact_Kbp"/>
</dbReference>
<evidence type="ECO:0000256" key="1">
    <source>
        <dbReference type="SAM" id="Phobius"/>
    </source>
</evidence>
<dbReference type="PROSITE" id="PS51782">
    <property type="entry name" value="LYSM"/>
    <property type="match status" value="2"/>
</dbReference>
<dbReference type="InterPro" id="IPR036779">
    <property type="entry name" value="LysM_dom_sf"/>
</dbReference>
<comment type="caution">
    <text evidence="3">The sequence shown here is derived from an EMBL/GenBank/DDBJ whole genome shotgun (WGS) entry which is preliminary data.</text>
</comment>